<dbReference type="OrthoDB" id="9813511at2"/>
<dbReference type="EMBL" id="ADKM02000068">
    <property type="protein sequence ID" value="EGC03373.1"/>
    <property type="molecule type" value="Genomic_DNA"/>
</dbReference>
<sequence length="96" mass="11265">MKEFNVTIIETLKRTVTVEAETAEDAKDMVDAAWHNSEYILEAEDFDGVEFTVQNEKDGVEIEEINVEDNSIDTSKDRPYDSLYDMYYDEFDDYEK</sequence>
<comment type="caution">
    <text evidence="2">The sequence shown here is derived from an EMBL/GenBank/DDBJ whole genome shotgun (WGS) entry which is preliminary data.</text>
</comment>
<dbReference type="eggNOG" id="ENOG502ZFZQ">
    <property type="taxonomic scope" value="Bacteria"/>
</dbReference>
<dbReference type="STRING" id="246199.CUS_4524"/>
<dbReference type="InterPro" id="IPR025575">
    <property type="entry name" value="DpnD/PcfM_C"/>
</dbReference>
<proteinExistence type="predicted"/>
<evidence type="ECO:0000313" key="3">
    <source>
        <dbReference type="Proteomes" id="UP000004259"/>
    </source>
</evidence>
<organism evidence="2 3">
    <name type="scientific">Ruminococcus albus 8</name>
    <dbReference type="NCBI Taxonomy" id="246199"/>
    <lineage>
        <taxon>Bacteria</taxon>
        <taxon>Bacillati</taxon>
        <taxon>Bacillota</taxon>
        <taxon>Clostridia</taxon>
        <taxon>Eubacteriales</taxon>
        <taxon>Oscillospiraceae</taxon>
        <taxon>Ruminococcus</taxon>
    </lineage>
</organism>
<protein>
    <recommendedName>
        <fullName evidence="1">DpnD/PcfM-like C-terminal domain-containing protein</fullName>
    </recommendedName>
</protein>
<dbReference type="AlphaFoldDB" id="E9SBG6"/>
<evidence type="ECO:0000259" key="1">
    <source>
        <dbReference type="Pfam" id="PF14207"/>
    </source>
</evidence>
<reference evidence="2 3" key="1">
    <citation type="submission" date="2011-02" db="EMBL/GenBank/DDBJ databases">
        <authorList>
            <person name="Nelson K.E."/>
            <person name="Sutton G."/>
            <person name="Torralba M."/>
            <person name="Durkin S."/>
            <person name="Harkins D."/>
            <person name="Montgomery R."/>
            <person name="Ziemer C."/>
            <person name="Klaassens E."/>
            <person name="Ocuiv P."/>
            <person name="Morrison M."/>
        </authorList>
    </citation>
    <scope>NUCLEOTIDE SEQUENCE [LARGE SCALE GENOMIC DNA]</scope>
    <source>
        <strain evidence="2 3">8</strain>
    </source>
</reference>
<dbReference type="Pfam" id="PF14207">
    <property type="entry name" value="DpnD-PcfM"/>
    <property type="match status" value="1"/>
</dbReference>
<accession>E9SBG6</accession>
<name>E9SBG6_RUMAL</name>
<evidence type="ECO:0000313" key="2">
    <source>
        <dbReference type="EMBL" id="EGC03373.1"/>
    </source>
</evidence>
<dbReference type="Proteomes" id="UP000004259">
    <property type="component" value="Unassembled WGS sequence"/>
</dbReference>
<keyword evidence="3" id="KW-1185">Reference proteome</keyword>
<dbReference type="RefSeq" id="WP_002848892.1">
    <property type="nucleotide sequence ID" value="NZ_ADKM02000068.1"/>
</dbReference>
<gene>
    <name evidence="2" type="ORF">CUS_4524</name>
</gene>
<feature type="domain" description="DpnD/PcfM-like C-terminal" evidence="1">
    <location>
        <begin position="4"/>
        <end position="47"/>
    </location>
</feature>